<organism evidence="1 2">
    <name type="scientific">Thermodesulfitimonas autotrophica</name>
    <dbReference type="NCBI Taxonomy" id="1894989"/>
    <lineage>
        <taxon>Bacteria</taxon>
        <taxon>Bacillati</taxon>
        <taxon>Bacillota</taxon>
        <taxon>Clostridia</taxon>
        <taxon>Thermoanaerobacterales</taxon>
        <taxon>Thermoanaerobacteraceae</taxon>
        <taxon>Thermodesulfitimonas</taxon>
    </lineage>
</organism>
<sequence>MHCPKCGQSAGFVLERTHCVVVQILDDKLDPVEVVDVESTEDTIRAYYCRACGSRLLPEDLEEE</sequence>
<comment type="caution">
    <text evidence="1">The sequence shown here is derived from an EMBL/GenBank/DDBJ whole genome shotgun (WGS) entry which is preliminary data.</text>
</comment>
<name>A0A3N5BPE3_9THEO</name>
<dbReference type="AlphaFoldDB" id="A0A3N5BPE3"/>
<protein>
    <submittedName>
        <fullName evidence="1">Uncharacterized protein</fullName>
    </submittedName>
</protein>
<gene>
    <name evidence="1" type="ORF">EDD75_0308</name>
</gene>
<dbReference type="Proteomes" id="UP000282654">
    <property type="component" value="Unassembled WGS sequence"/>
</dbReference>
<evidence type="ECO:0000313" key="1">
    <source>
        <dbReference type="EMBL" id="RPF49492.1"/>
    </source>
</evidence>
<dbReference type="EMBL" id="RKRE01000001">
    <property type="protein sequence ID" value="RPF49492.1"/>
    <property type="molecule type" value="Genomic_DNA"/>
</dbReference>
<reference evidence="1 2" key="1">
    <citation type="submission" date="2018-11" db="EMBL/GenBank/DDBJ databases">
        <title>Genomic Encyclopedia of Type Strains, Phase IV (KMG-IV): sequencing the most valuable type-strain genomes for metagenomic binning, comparative biology and taxonomic classification.</title>
        <authorList>
            <person name="Goeker M."/>
        </authorList>
    </citation>
    <scope>NUCLEOTIDE SEQUENCE [LARGE SCALE GENOMIC DNA]</scope>
    <source>
        <strain evidence="1 2">DSM 102936</strain>
    </source>
</reference>
<keyword evidence="2" id="KW-1185">Reference proteome</keyword>
<accession>A0A3N5BPE3</accession>
<proteinExistence type="predicted"/>
<dbReference type="RefSeq" id="WP_123927007.1">
    <property type="nucleotide sequence ID" value="NZ_RKRE01000001.1"/>
</dbReference>
<evidence type="ECO:0000313" key="2">
    <source>
        <dbReference type="Proteomes" id="UP000282654"/>
    </source>
</evidence>